<keyword evidence="9" id="KW-1185">Reference proteome</keyword>
<feature type="transmembrane region" description="Helical" evidence="7">
    <location>
        <begin position="88"/>
        <end position="109"/>
    </location>
</feature>
<comment type="caution">
    <text evidence="8">The sequence shown here is derived from an EMBL/GenBank/DDBJ whole genome shotgun (WGS) entry which is preliminary data.</text>
</comment>
<feature type="transmembrane region" description="Helical" evidence="7">
    <location>
        <begin position="53"/>
        <end position="76"/>
    </location>
</feature>
<sequence length="229" mass="26035">MLEFWQGLLANIQWQLSGADALGLLLLGLWLWLIYPSRDLAELAANRQLQGRALLALSAMMGIWLFNASIHGLLQLHFLGLVTLMLMFSWRLATMLALLPSAFYCVFVLKAPGHFGAYALMGVCLPLFVAFVIHNRSFYLLPKNLFVLIFVSGFANAGLSQLSHESFWSLWLGISGTYSWQVLWHDYLSLSILMMFPEALLNGMAVTLLVVYRPEWLADYSDRHYLWRG</sequence>
<evidence type="ECO:0000256" key="6">
    <source>
        <dbReference type="ARBA" id="ARBA00023136"/>
    </source>
</evidence>
<keyword evidence="2" id="KW-0813">Transport</keyword>
<dbReference type="GO" id="GO:0005886">
    <property type="term" value="C:plasma membrane"/>
    <property type="evidence" value="ECO:0007669"/>
    <property type="project" value="UniProtKB-SubCell"/>
</dbReference>
<organism evidence="8 9">
    <name type="scientific">Shewanella zhuhaiensis</name>
    <dbReference type="NCBI Taxonomy" id="2919576"/>
    <lineage>
        <taxon>Bacteria</taxon>
        <taxon>Pseudomonadati</taxon>
        <taxon>Pseudomonadota</taxon>
        <taxon>Gammaproteobacteria</taxon>
        <taxon>Alteromonadales</taxon>
        <taxon>Shewanellaceae</taxon>
        <taxon>Shewanella</taxon>
    </lineage>
</organism>
<dbReference type="Proteomes" id="UP001297581">
    <property type="component" value="Unassembled WGS sequence"/>
</dbReference>
<evidence type="ECO:0000256" key="2">
    <source>
        <dbReference type="ARBA" id="ARBA00022448"/>
    </source>
</evidence>
<feature type="transmembrane region" description="Helical" evidence="7">
    <location>
        <begin position="145"/>
        <end position="163"/>
    </location>
</feature>
<reference evidence="8 9" key="1">
    <citation type="submission" date="2022-02" db="EMBL/GenBank/DDBJ databases">
        <title>The genome sequence of Shewanella sp. 3B26.</title>
        <authorList>
            <person name="Du J."/>
        </authorList>
    </citation>
    <scope>NUCLEOTIDE SEQUENCE [LARGE SCALE GENOMIC DNA]</scope>
    <source>
        <strain evidence="8 9">3B26</strain>
    </source>
</reference>
<comment type="subcellular location">
    <subcellularLocation>
        <location evidence="1">Cell membrane</location>
        <topology evidence="1">Multi-pass membrane protein</topology>
    </subcellularLocation>
</comment>
<feature type="transmembrane region" description="Helical" evidence="7">
    <location>
        <begin position="12"/>
        <end position="33"/>
    </location>
</feature>
<gene>
    <name evidence="8" type="ORF">MJ923_06995</name>
</gene>
<feature type="transmembrane region" description="Helical" evidence="7">
    <location>
        <begin position="115"/>
        <end position="133"/>
    </location>
</feature>
<keyword evidence="4 7" id="KW-0812">Transmembrane</keyword>
<evidence type="ECO:0000313" key="8">
    <source>
        <dbReference type="EMBL" id="MCH4294048.1"/>
    </source>
</evidence>
<keyword evidence="6 7" id="KW-0472">Membrane</keyword>
<keyword evidence="5 7" id="KW-1133">Transmembrane helix</keyword>
<evidence type="ECO:0000256" key="5">
    <source>
        <dbReference type="ARBA" id="ARBA00022989"/>
    </source>
</evidence>
<evidence type="ECO:0000313" key="9">
    <source>
        <dbReference type="Proteomes" id="UP001297581"/>
    </source>
</evidence>
<proteinExistence type="predicted"/>
<feature type="transmembrane region" description="Helical" evidence="7">
    <location>
        <begin position="187"/>
        <end position="212"/>
    </location>
</feature>
<dbReference type="EMBL" id="JAKUDL010000002">
    <property type="protein sequence ID" value="MCH4294048.1"/>
    <property type="molecule type" value="Genomic_DNA"/>
</dbReference>
<evidence type="ECO:0000256" key="1">
    <source>
        <dbReference type="ARBA" id="ARBA00004651"/>
    </source>
</evidence>
<dbReference type="Pfam" id="PF01891">
    <property type="entry name" value="CbiM"/>
    <property type="match status" value="1"/>
</dbReference>
<dbReference type="RefSeq" id="WP_240590479.1">
    <property type="nucleotide sequence ID" value="NZ_JAKUDL010000002.1"/>
</dbReference>
<accession>A0AAJ1F052</accession>
<dbReference type="GO" id="GO:0000041">
    <property type="term" value="P:transition metal ion transport"/>
    <property type="evidence" value="ECO:0007669"/>
    <property type="project" value="InterPro"/>
</dbReference>
<protein>
    <submittedName>
        <fullName evidence="8">Energy-coupling factor ABC transporter permease</fullName>
    </submittedName>
</protein>
<keyword evidence="3" id="KW-1003">Cell membrane</keyword>
<dbReference type="AlphaFoldDB" id="A0AAJ1F052"/>
<evidence type="ECO:0000256" key="3">
    <source>
        <dbReference type="ARBA" id="ARBA00022475"/>
    </source>
</evidence>
<evidence type="ECO:0000256" key="4">
    <source>
        <dbReference type="ARBA" id="ARBA00022692"/>
    </source>
</evidence>
<name>A0AAJ1F052_9GAMM</name>
<evidence type="ECO:0000256" key="7">
    <source>
        <dbReference type="SAM" id="Phobius"/>
    </source>
</evidence>
<dbReference type="InterPro" id="IPR002751">
    <property type="entry name" value="CbiM/NikMN"/>
</dbReference>